<dbReference type="Pfam" id="PF01796">
    <property type="entry name" value="OB_ChsH2_C"/>
    <property type="match status" value="1"/>
</dbReference>
<evidence type="ECO:0000313" key="3">
    <source>
        <dbReference type="Proteomes" id="UP000184440"/>
    </source>
</evidence>
<dbReference type="EMBL" id="FRCS01000003">
    <property type="protein sequence ID" value="SHN18738.1"/>
    <property type="molecule type" value="Genomic_DNA"/>
</dbReference>
<organism evidence="2 3">
    <name type="scientific">Cryptosporangium aurantiacum</name>
    <dbReference type="NCBI Taxonomy" id="134849"/>
    <lineage>
        <taxon>Bacteria</taxon>
        <taxon>Bacillati</taxon>
        <taxon>Actinomycetota</taxon>
        <taxon>Actinomycetes</taxon>
        <taxon>Cryptosporangiales</taxon>
        <taxon>Cryptosporangiaceae</taxon>
        <taxon>Cryptosporangium</taxon>
    </lineage>
</organism>
<feature type="domain" description="ChsH2 C-terminal OB-fold" evidence="1">
    <location>
        <begin position="51"/>
        <end position="121"/>
    </location>
</feature>
<dbReference type="OrthoDB" id="4714412at2"/>
<evidence type="ECO:0000313" key="2">
    <source>
        <dbReference type="EMBL" id="SHN18738.1"/>
    </source>
</evidence>
<dbReference type="STRING" id="134849.SAMN05443668_103522"/>
<gene>
    <name evidence="2" type="ORF">SAMN05443668_103522</name>
</gene>
<sequence length="149" mass="16359">MTDQVPLAEGLFTWPSEDPALLGGLASDGTLVFPYRPYKLVGGVREELEKVELPRRGTLWTFTTQRFRPPSPPYAGDDDADSFEPFAVGYVELPGALRVEARLTEPDPAKLRIGQEMELRIVPFGTDATGNQTVLYAFAPVEEASDGTE</sequence>
<accession>A0A1M7PN73</accession>
<proteinExistence type="predicted"/>
<name>A0A1M7PN73_9ACTN</name>
<dbReference type="Proteomes" id="UP000184440">
    <property type="component" value="Unassembled WGS sequence"/>
</dbReference>
<dbReference type="InterPro" id="IPR002878">
    <property type="entry name" value="ChsH2_C"/>
</dbReference>
<keyword evidence="3" id="KW-1185">Reference proteome</keyword>
<dbReference type="RefSeq" id="WP_073256642.1">
    <property type="nucleotide sequence ID" value="NZ_FRCS01000003.1"/>
</dbReference>
<dbReference type="InterPro" id="IPR012340">
    <property type="entry name" value="NA-bd_OB-fold"/>
</dbReference>
<evidence type="ECO:0000259" key="1">
    <source>
        <dbReference type="Pfam" id="PF01796"/>
    </source>
</evidence>
<dbReference type="SUPFAM" id="SSF50249">
    <property type="entry name" value="Nucleic acid-binding proteins"/>
    <property type="match status" value="1"/>
</dbReference>
<protein>
    <submittedName>
        <fullName evidence="2">Uncharacterized OB-fold protein, contains Zn-ribbon domain</fullName>
    </submittedName>
</protein>
<dbReference type="AlphaFoldDB" id="A0A1M7PN73"/>
<reference evidence="2 3" key="1">
    <citation type="submission" date="2016-11" db="EMBL/GenBank/DDBJ databases">
        <authorList>
            <person name="Jaros S."/>
            <person name="Januszkiewicz K."/>
            <person name="Wedrychowicz H."/>
        </authorList>
    </citation>
    <scope>NUCLEOTIDE SEQUENCE [LARGE SCALE GENOMIC DNA]</scope>
    <source>
        <strain evidence="2 3">DSM 46144</strain>
    </source>
</reference>